<dbReference type="PANTHER" id="PTHR45947">
    <property type="entry name" value="SULFOQUINOVOSYL TRANSFERASE SQD2"/>
    <property type="match status" value="1"/>
</dbReference>
<dbReference type="SUPFAM" id="SSF53756">
    <property type="entry name" value="UDP-Glycosyltransferase/glycogen phosphorylase"/>
    <property type="match status" value="1"/>
</dbReference>
<feature type="domain" description="Glycosyltransferase subfamily 4-like N-terminal" evidence="2">
    <location>
        <begin position="30"/>
        <end position="188"/>
    </location>
</feature>
<sequence>MGLTVEAFGERTSVANIAVVTSSVSRDAGGLFDAVRGLVLQLPGAGISPHVFGLEDGHTQEDRAEWGTIPLTTSKPLGPKAIGFAPAMRKALLSSGAELVHTHGIWMHPSADVVAWRRRYGKPYLISPHGMLDRWILNRSRVKKWIALTGYERAHLRDAACFHALSLEEARGIRAAGFEQPIAIIPNGVHMPKTEVRTQPSWWSDNLDGKRLLLYFGRLHPKKGLDNLLLAWKSMLQDRTLDSRLELIVGGWGDQAYIDQLRQVVEMREADYRVRFIGPQFGGAKQQTYGACHGLILPSFSEGLPMVPLEAWSVGVPCALTDACNLPEGFDAGAAFRIRADVEDIKRFLAKFGAADECELSEMGKRGRVMVAERFIWRSVAERMAAVYRWLLAEGARPEWVVDGVV</sequence>
<evidence type="ECO:0000313" key="3">
    <source>
        <dbReference type="EMBL" id="AOJ77175.1"/>
    </source>
</evidence>
<dbReference type="RefSeq" id="WP_069239725.1">
    <property type="nucleotide sequence ID" value="NZ_CP013421.1"/>
</dbReference>
<dbReference type="EMBL" id="CP013421">
    <property type="protein sequence ID" value="AOJ77175.1"/>
    <property type="molecule type" value="Genomic_DNA"/>
</dbReference>
<evidence type="ECO:0000259" key="2">
    <source>
        <dbReference type="Pfam" id="PF13579"/>
    </source>
</evidence>
<proteinExistence type="predicted"/>
<evidence type="ECO:0000259" key="1">
    <source>
        <dbReference type="Pfam" id="PF00534"/>
    </source>
</evidence>
<evidence type="ECO:0008006" key="5">
    <source>
        <dbReference type="Google" id="ProtNLM"/>
    </source>
</evidence>
<protein>
    <recommendedName>
        <fullName evidence="5">Glycosyl transferase family 1</fullName>
    </recommendedName>
</protein>
<evidence type="ECO:0000313" key="4">
    <source>
        <dbReference type="Proteomes" id="UP000243680"/>
    </source>
</evidence>
<dbReference type="PANTHER" id="PTHR45947:SF3">
    <property type="entry name" value="SULFOQUINOVOSYL TRANSFERASE SQD2"/>
    <property type="match status" value="1"/>
</dbReference>
<dbReference type="Pfam" id="PF00534">
    <property type="entry name" value="Glycos_transf_1"/>
    <property type="match status" value="1"/>
</dbReference>
<dbReference type="Gene3D" id="3.40.50.2000">
    <property type="entry name" value="Glycogen Phosphorylase B"/>
    <property type="match status" value="2"/>
</dbReference>
<dbReference type="AlphaFoldDB" id="A0A1B4LJ39"/>
<dbReference type="InterPro" id="IPR050194">
    <property type="entry name" value="Glycosyltransferase_grp1"/>
</dbReference>
<name>A0A1B4LJ39_9BURK</name>
<organism evidence="3 4">
    <name type="scientific">Burkholderia ubonensis</name>
    <dbReference type="NCBI Taxonomy" id="101571"/>
    <lineage>
        <taxon>Bacteria</taxon>
        <taxon>Pseudomonadati</taxon>
        <taxon>Pseudomonadota</taxon>
        <taxon>Betaproteobacteria</taxon>
        <taxon>Burkholderiales</taxon>
        <taxon>Burkholderiaceae</taxon>
        <taxon>Burkholderia</taxon>
        <taxon>Burkholderia cepacia complex</taxon>
    </lineage>
</organism>
<feature type="domain" description="Glycosyl transferase family 1" evidence="1">
    <location>
        <begin position="208"/>
        <end position="334"/>
    </location>
</feature>
<accession>A0A1B4LJ39</accession>
<reference evidence="3 4" key="1">
    <citation type="submission" date="2015-12" db="EMBL/GenBank/DDBJ databases">
        <title>Diversity of Burkholderia near neighbor genomes.</title>
        <authorList>
            <person name="Sahl J."/>
            <person name="Wagner D."/>
            <person name="Keim P."/>
        </authorList>
    </citation>
    <scope>NUCLEOTIDE SEQUENCE [LARGE SCALE GENOMIC DNA]</scope>
    <source>
        <strain evidence="3 4">MSMB0783</strain>
    </source>
</reference>
<gene>
    <name evidence="3" type="ORF">WJ35_19400</name>
</gene>
<dbReference type="Pfam" id="PF13579">
    <property type="entry name" value="Glyco_trans_4_4"/>
    <property type="match status" value="1"/>
</dbReference>
<dbReference type="Proteomes" id="UP000243680">
    <property type="component" value="Chromosome 3"/>
</dbReference>
<dbReference type="InterPro" id="IPR028098">
    <property type="entry name" value="Glyco_trans_4-like_N"/>
</dbReference>
<dbReference type="GO" id="GO:0016757">
    <property type="term" value="F:glycosyltransferase activity"/>
    <property type="evidence" value="ECO:0007669"/>
    <property type="project" value="InterPro"/>
</dbReference>
<dbReference type="InterPro" id="IPR001296">
    <property type="entry name" value="Glyco_trans_1"/>
</dbReference>